<feature type="domain" description="TRASH" evidence="9">
    <location>
        <begin position="673"/>
        <end position="708"/>
    </location>
</feature>
<evidence type="ECO:0000256" key="7">
    <source>
        <dbReference type="ARBA" id="ARBA00022843"/>
    </source>
</evidence>
<dbReference type="Pfam" id="PF25561">
    <property type="entry name" value="QRICH1"/>
    <property type="match status" value="1"/>
</dbReference>
<keyword evidence="6" id="KW-0862">Zinc</keyword>
<feature type="compositionally biased region" description="Basic and acidic residues" evidence="8">
    <location>
        <begin position="222"/>
        <end position="247"/>
    </location>
</feature>
<protein>
    <submittedName>
        <fullName evidence="10">Zinc finger MYM-type containing 3</fullName>
    </submittedName>
</protein>
<feature type="region of interest" description="Disordered" evidence="8">
    <location>
        <begin position="1"/>
        <end position="64"/>
    </location>
</feature>
<feature type="domain" description="TRASH" evidence="9">
    <location>
        <begin position="714"/>
        <end position="749"/>
    </location>
</feature>
<dbReference type="Pfam" id="PF12012">
    <property type="entry name" value="DUF3504"/>
    <property type="match status" value="1"/>
</dbReference>
<dbReference type="InterPro" id="IPR051284">
    <property type="entry name" value="ZnF_MYMT-QRICH1"/>
</dbReference>
<dbReference type="InterPro" id="IPR021893">
    <property type="entry name" value="ZMYM2-like_C"/>
</dbReference>
<evidence type="ECO:0000256" key="6">
    <source>
        <dbReference type="ARBA" id="ARBA00022833"/>
    </source>
</evidence>
<dbReference type="Bgee" id="ENSCPOG00000010256">
    <property type="expression patterns" value="Expressed in pituitary gland and 13 other cell types or tissues"/>
</dbReference>
<reference evidence="10" key="3">
    <citation type="submission" date="2025-09" db="UniProtKB">
        <authorList>
            <consortium name="Ensembl"/>
        </authorList>
    </citation>
    <scope>IDENTIFICATION</scope>
    <source>
        <strain evidence="10">2N</strain>
    </source>
</reference>
<dbReference type="SMART" id="SM00746">
    <property type="entry name" value="TRASH"/>
    <property type="match status" value="10"/>
</dbReference>
<keyword evidence="5" id="KW-0863">Zinc-finger</keyword>
<keyword evidence="1" id="KW-1017">Isopeptide bond</keyword>
<feature type="compositionally biased region" description="Acidic residues" evidence="8">
    <location>
        <begin position="257"/>
        <end position="273"/>
    </location>
</feature>
<proteinExistence type="predicted"/>
<dbReference type="AlphaFoldDB" id="H0VGG9"/>
<feature type="domain" description="TRASH" evidence="9">
    <location>
        <begin position="403"/>
        <end position="438"/>
    </location>
</feature>
<dbReference type="PANTHER" id="PTHR45736">
    <property type="entry name" value="ZINC FINGER MYM-TYPE PROTEIN"/>
    <property type="match status" value="1"/>
</dbReference>
<dbReference type="GeneTree" id="ENSGT00940000160693"/>
<feature type="domain" description="TRASH" evidence="9">
    <location>
        <begin position="627"/>
        <end position="662"/>
    </location>
</feature>
<dbReference type="GO" id="GO:0008270">
    <property type="term" value="F:zinc ion binding"/>
    <property type="evidence" value="ECO:0007669"/>
    <property type="project" value="UniProtKB-KW"/>
</dbReference>
<evidence type="ECO:0000256" key="3">
    <source>
        <dbReference type="ARBA" id="ARBA00022723"/>
    </source>
</evidence>
<dbReference type="VEuPathDB" id="HostDB:ENSCPOG00000010256"/>
<evidence type="ECO:0000256" key="4">
    <source>
        <dbReference type="ARBA" id="ARBA00022737"/>
    </source>
</evidence>
<keyword evidence="3" id="KW-0479">Metal-binding</keyword>
<feature type="domain" description="TRASH" evidence="9">
    <location>
        <begin position="347"/>
        <end position="387"/>
    </location>
</feature>
<dbReference type="Proteomes" id="UP000005447">
    <property type="component" value="Unassembled WGS sequence"/>
</dbReference>
<feature type="domain" description="TRASH" evidence="9">
    <location>
        <begin position="585"/>
        <end position="621"/>
    </location>
</feature>
<feature type="domain" description="TRASH" evidence="9">
    <location>
        <begin position="540"/>
        <end position="576"/>
    </location>
</feature>
<evidence type="ECO:0000256" key="2">
    <source>
        <dbReference type="ARBA" id="ARBA00022553"/>
    </source>
</evidence>
<feature type="compositionally biased region" description="Pro residues" evidence="8">
    <location>
        <begin position="809"/>
        <end position="820"/>
    </location>
</feature>
<dbReference type="SUPFAM" id="SSF57716">
    <property type="entry name" value="Glucocorticoid receptor-like (DNA-binding domain)"/>
    <property type="match status" value="1"/>
</dbReference>
<dbReference type="PANTHER" id="PTHR45736:SF3">
    <property type="entry name" value="ZINC FINGER MYM-TYPE PROTEIN 3"/>
    <property type="match status" value="1"/>
</dbReference>
<gene>
    <name evidence="10" type="primary">ZMYM3</name>
</gene>
<feature type="region of interest" description="Disordered" evidence="8">
    <location>
        <begin position="85"/>
        <end position="296"/>
    </location>
</feature>
<keyword evidence="7" id="KW-0832">Ubl conjugation</keyword>
<feature type="region of interest" description="Disordered" evidence="8">
    <location>
        <begin position="753"/>
        <end position="823"/>
    </location>
</feature>
<dbReference type="HOGENOM" id="CLU_004099_1_0_1"/>
<accession>H0VGG9</accession>
<dbReference type="Ensembl" id="ENSCPOT00000010350.3">
    <property type="protein sequence ID" value="ENSCPOP00000009209.3"/>
    <property type="gene ID" value="ENSCPOG00000010256.4"/>
</dbReference>
<evidence type="ECO:0000256" key="1">
    <source>
        <dbReference type="ARBA" id="ARBA00022499"/>
    </source>
</evidence>
<dbReference type="Pfam" id="PF06467">
    <property type="entry name" value="zf-FCS"/>
    <property type="match status" value="9"/>
</dbReference>
<organism evidence="10 11">
    <name type="scientific">Cavia porcellus</name>
    <name type="common">Guinea pig</name>
    <dbReference type="NCBI Taxonomy" id="10141"/>
    <lineage>
        <taxon>Eukaryota</taxon>
        <taxon>Metazoa</taxon>
        <taxon>Chordata</taxon>
        <taxon>Craniata</taxon>
        <taxon>Vertebrata</taxon>
        <taxon>Euteleostomi</taxon>
        <taxon>Mammalia</taxon>
        <taxon>Eutheria</taxon>
        <taxon>Euarchontoglires</taxon>
        <taxon>Glires</taxon>
        <taxon>Rodentia</taxon>
        <taxon>Hystricomorpha</taxon>
        <taxon>Caviidae</taxon>
        <taxon>Cavia</taxon>
    </lineage>
</organism>
<evidence type="ECO:0000313" key="10">
    <source>
        <dbReference type="Ensembl" id="ENSCPOP00000009209.3"/>
    </source>
</evidence>
<dbReference type="EMBL" id="AAKN02030017">
    <property type="status" value="NOT_ANNOTATED_CDS"/>
    <property type="molecule type" value="Genomic_DNA"/>
</dbReference>
<feature type="compositionally biased region" description="Polar residues" evidence="8">
    <location>
        <begin position="753"/>
        <end position="796"/>
    </location>
</feature>
<dbReference type="InterPro" id="IPR010507">
    <property type="entry name" value="Znf_MYM"/>
</dbReference>
<reference evidence="11" key="1">
    <citation type="journal article" date="2011" name="Nature">
        <title>A high-resolution map of human evolutionary constraint using 29 mammals.</title>
        <authorList>
            <person name="Lindblad-Toh K."/>
            <person name="Garber M."/>
            <person name="Zuk O."/>
            <person name="Lin M.F."/>
            <person name="Parker B.J."/>
            <person name="Washietl S."/>
            <person name="Kheradpour P."/>
            <person name="Ernst J."/>
            <person name="Jordan G."/>
            <person name="Mauceli E."/>
            <person name="Ward L.D."/>
            <person name="Lowe C.B."/>
            <person name="Holloway A.K."/>
            <person name="Clamp M."/>
            <person name="Gnerre S."/>
            <person name="Alfoldi J."/>
            <person name="Beal K."/>
            <person name="Chang J."/>
            <person name="Clawson H."/>
            <person name="Cuff J."/>
            <person name="Di Palma F."/>
            <person name="Fitzgerald S."/>
            <person name="Flicek P."/>
            <person name="Guttman M."/>
            <person name="Hubisz M.J."/>
            <person name="Jaffe D.B."/>
            <person name="Jungreis I."/>
            <person name="Kent W.J."/>
            <person name="Kostka D."/>
            <person name="Lara M."/>
            <person name="Martins A.L."/>
            <person name="Massingham T."/>
            <person name="Moltke I."/>
            <person name="Raney B.J."/>
            <person name="Rasmussen M.D."/>
            <person name="Robinson J."/>
            <person name="Stark A."/>
            <person name="Vilella A.J."/>
            <person name="Wen J."/>
            <person name="Xie X."/>
            <person name="Zody M.C."/>
            <person name="Baldwin J."/>
            <person name="Bloom T."/>
            <person name="Chin C.W."/>
            <person name="Heiman D."/>
            <person name="Nicol R."/>
            <person name="Nusbaum C."/>
            <person name="Young S."/>
            <person name="Wilkinson J."/>
            <person name="Worley K.C."/>
            <person name="Kovar C.L."/>
            <person name="Muzny D.M."/>
            <person name="Gibbs R.A."/>
            <person name="Cree A."/>
            <person name="Dihn H.H."/>
            <person name="Fowler G."/>
            <person name="Jhangiani S."/>
            <person name="Joshi V."/>
            <person name="Lee S."/>
            <person name="Lewis L.R."/>
            <person name="Nazareth L.V."/>
            <person name="Okwuonu G."/>
            <person name="Santibanez J."/>
            <person name="Warren W.C."/>
            <person name="Mardis E.R."/>
            <person name="Weinstock G.M."/>
            <person name="Wilson R.K."/>
            <person name="Delehaunty K."/>
            <person name="Dooling D."/>
            <person name="Fronik C."/>
            <person name="Fulton L."/>
            <person name="Fulton B."/>
            <person name="Graves T."/>
            <person name="Minx P."/>
            <person name="Sodergren E."/>
            <person name="Birney E."/>
            <person name="Margulies E.H."/>
            <person name="Herrero J."/>
            <person name="Green E.D."/>
            <person name="Haussler D."/>
            <person name="Siepel A."/>
            <person name="Goldman N."/>
            <person name="Pollard K.S."/>
            <person name="Pedersen J.S."/>
            <person name="Lander E.S."/>
            <person name="Kellis M."/>
        </authorList>
    </citation>
    <scope>NUCLEOTIDE SEQUENCE [LARGE SCALE GENOMIC DNA]</scope>
    <source>
        <strain evidence="11">2N</strain>
    </source>
</reference>
<name>H0VGG9_CAVPO</name>
<reference evidence="10" key="2">
    <citation type="submission" date="2025-08" db="UniProtKB">
        <authorList>
            <consortium name="Ensembl"/>
        </authorList>
    </citation>
    <scope>IDENTIFICATION</scope>
    <source>
        <strain evidence="10">2N</strain>
    </source>
</reference>
<keyword evidence="4" id="KW-0677">Repeat</keyword>
<feature type="domain" description="TRASH" evidence="9">
    <location>
        <begin position="305"/>
        <end position="341"/>
    </location>
</feature>
<sequence>MDPSEFPSPFDPLTLPEKPLAGDLPVDMEFGEDLLESQTAPTRGWVPPGPSPSSGALDLLDNPAGLEKDPGVILDGATELLGLGGLLYKAPSPPDVDHGPEGTLPWNSGDQTPEVVPPDPGAGANPSSPVGLLEPLAPDSPITLQSPRIEEEETTSIATRKRSSPRQEEELPQGQPQSPNGPPSPSVGETLGDGINNSQTKPGVSSPPAHPSLPGDGLTGKASEKPPERVQKRSERVRRAEPPKPEVVDSTESIPVSDEDSDAMVDDPNDEDFVPFRPRRSPRMSLRSSVAQRSGRSSVGTKMTCAHCRTPLQKGQTAYQRKGLPQLFCSSSCLTTFSKKPSGKKTCTFCKKEIWNTKESVVAQTGSGGSFHEFCTSVCLSLYEAQQQRPIPQSGDPADATRCSICQKTGEVLHEVSNGSVVHRLCSDSCFSKFRANKGLKTNCCDQCGAYIYTKTGSPGPELLFHEGQQKRFCNTTCLGAYKKKNTRVYPCVWCKTLCKNFEMLSHVDRNGKTSLFCSLCCTTSYKVKQAGLTGPPRPCSFCRRSLSDPCYYNKVDRTVYQFCSPSCWTKFQRTSPEGGIHLSCHYCHSLFSGKPEVLDWQDQVFQFCCRDCCEDFKRLRGVVSQCEHCRQEKLLHEKLRFSGVEKSFCSEGCVLLYKQDFTKKLGLCCITCTYCSQTCQRGVTEQLDGSTWDFCSEDCKSKYLLWYCKAARCHACKRQGKLLETIHWRGQIRHFCNQQCLLRFYSQQNQPNLDTQSGPESLLNSQSSESKPQTPSQTKVESSNIVKTAEENGNLSKIPMKTQSAPATPTPPPLPPPAAPRKNKAAMCKPLMQNRGVSCKVEMKSKGSQTEEWKPQVIVLPIPVPIFVPVPMHLYCQKVPVPFSMPIPVPVPMFLPTTLESTDKIVETIEELKVKIPSNPLEADILAMAEMIAEAEELDKASSDLCDLVSNQSAEGLLEDCDLFGPARDDVLAMAVKMANVLDEPGQDLEADFPKNPLDINPSVDFLFDCGLVGPEDVSTEQDLPRTMRKGQKRLVLSESCSRDSMSSQPSCTGLNYSYGVNAWKCWVQSKYANGETSKAKPMRIKEDILACSAAELNYGLAQFVREITRPNGERYEPDSIYYLCLGIQQYLLENNRMVNIFTDLYYLTFVQELNKSLSTWQPTLLPNNTGPGKRKREDEAPILEQRENRMNPLRCPVKFYEFYLSKCPESLRTRNDVFYLQPERSCIAESPLWYSVIPMDRSMLESMLNRILAVREIYEELGRSGEEDLD</sequence>
<keyword evidence="2" id="KW-0597">Phosphoprotein</keyword>
<evidence type="ECO:0000256" key="8">
    <source>
        <dbReference type="SAM" id="MobiDB-lite"/>
    </source>
</evidence>
<evidence type="ECO:0000259" key="9">
    <source>
        <dbReference type="SMART" id="SM00746"/>
    </source>
</evidence>
<evidence type="ECO:0000313" key="11">
    <source>
        <dbReference type="Proteomes" id="UP000005447"/>
    </source>
</evidence>
<feature type="domain" description="TRASH" evidence="9">
    <location>
        <begin position="492"/>
        <end position="530"/>
    </location>
</feature>
<dbReference type="InterPro" id="IPR057926">
    <property type="entry name" value="QRICH1_dom"/>
</dbReference>
<evidence type="ECO:0000256" key="5">
    <source>
        <dbReference type="ARBA" id="ARBA00022771"/>
    </source>
</evidence>
<dbReference type="InterPro" id="IPR011017">
    <property type="entry name" value="TRASH_dom"/>
</dbReference>
<feature type="domain" description="TRASH" evidence="9">
    <location>
        <begin position="445"/>
        <end position="486"/>
    </location>
</feature>
<keyword evidence="11" id="KW-1185">Reference proteome</keyword>